<dbReference type="Gene3D" id="1.20.1050.10">
    <property type="match status" value="1"/>
</dbReference>
<dbReference type="InterPro" id="IPR036282">
    <property type="entry name" value="Glutathione-S-Trfase_C_sf"/>
</dbReference>
<dbReference type="PANTHER" id="PTHR44051:SF8">
    <property type="entry name" value="GLUTATHIONE S-TRANSFERASE GSTA"/>
    <property type="match status" value="1"/>
</dbReference>
<proteinExistence type="predicted"/>
<dbReference type="OrthoDB" id="7583243at2"/>
<feature type="region of interest" description="Disordered" evidence="1">
    <location>
        <begin position="198"/>
        <end position="231"/>
    </location>
</feature>
<comment type="caution">
    <text evidence="4">The sequence shown here is derived from an EMBL/GenBank/DDBJ whole genome shotgun (WGS) entry which is preliminary data.</text>
</comment>
<evidence type="ECO:0000256" key="1">
    <source>
        <dbReference type="SAM" id="MobiDB-lite"/>
    </source>
</evidence>
<evidence type="ECO:0000313" key="4">
    <source>
        <dbReference type="EMBL" id="TNC70871.1"/>
    </source>
</evidence>
<dbReference type="SFLD" id="SFLDS00019">
    <property type="entry name" value="Glutathione_Transferase_(cytos"/>
    <property type="match status" value="1"/>
</dbReference>
<dbReference type="CDD" id="cd03188">
    <property type="entry name" value="GST_C_Beta"/>
    <property type="match status" value="1"/>
</dbReference>
<dbReference type="PROSITE" id="PS50405">
    <property type="entry name" value="GST_CTER"/>
    <property type="match status" value="1"/>
</dbReference>
<dbReference type="SUPFAM" id="SSF52833">
    <property type="entry name" value="Thioredoxin-like"/>
    <property type="match status" value="1"/>
</dbReference>
<keyword evidence="4" id="KW-0808">Transferase</keyword>
<evidence type="ECO:0000313" key="5">
    <source>
        <dbReference type="Proteomes" id="UP000305709"/>
    </source>
</evidence>
<keyword evidence="5" id="KW-1185">Reference proteome</keyword>
<dbReference type="SFLD" id="SFLDG00358">
    <property type="entry name" value="Main_(cytGST)"/>
    <property type="match status" value="1"/>
</dbReference>
<dbReference type="PANTHER" id="PTHR44051">
    <property type="entry name" value="GLUTATHIONE S-TRANSFERASE-RELATED"/>
    <property type="match status" value="1"/>
</dbReference>
<name>A0A5C4NB56_9RHOB</name>
<dbReference type="Pfam" id="PF13410">
    <property type="entry name" value="GST_C_2"/>
    <property type="match status" value="1"/>
</dbReference>
<dbReference type="RefSeq" id="WP_139082078.1">
    <property type="nucleotide sequence ID" value="NZ_VDFV01000017.1"/>
</dbReference>
<dbReference type="CDD" id="cd03057">
    <property type="entry name" value="GST_N_Beta"/>
    <property type="match status" value="1"/>
</dbReference>
<dbReference type="Pfam" id="PF13409">
    <property type="entry name" value="GST_N_2"/>
    <property type="match status" value="1"/>
</dbReference>
<dbReference type="Proteomes" id="UP000305709">
    <property type="component" value="Unassembled WGS sequence"/>
</dbReference>
<dbReference type="PROSITE" id="PS50404">
    <property type="entry name" value="GST_NTER"/>
    <property type="match status" value="1"/>
</dbReference>
<dbReference type="EMBL" id="VDFV01000017">
    <property type="protein sequence ID" value="TNC70871.1"/>
    <property type="molecule type" value="Genomic_DNA"/>
</dbReference>
<dbReference type="InterPro" id="IPR004045">
    <property type="entry name" value="Glutathione_S-Trfase_N"/>
</dbReference>
<protein>
    <submittedName>
        <fullName evidence="4">Glutathione S-transferase family protein</fullName>
    </submittedName>
</protein>
<dbReference type="InterPro" id="IPR010987">
    <property type="entry name" value="Glutathione-S-Trfase_C-like"/>
</dbReference>
<sequence>MIPLRLHYAPDNASLCVRLALLRAGVPFETVLVDRRSRAQDGAAYRAVNPNGLIPALETSDGPIWETGAILLWLADRHGADLVSGPDHPDRGAVLAWLFWLSNTLHPALRMLFYPERHVTGDTGPLVARTRERVAAMLDILEEGSTRLGRWLGAGESSILDCYLCPMLRWLALYPVGDAAWFDLARWPRLHDIARRMDDRPETRAATAAEGLGPTPFSAPSLPNPPEGSAL</sequence>
<dbReference type="InterPro" id="IPR036249">
    <property type="entry name" value="Thioredoxin-like_sf"/>
</dbReference>
<evidence type="ECO:0000259" key="2">
    <source>
        <dbReference type="PROSITE" id="PS50404"/>
    </source>
</evidence>
<reference evidence="4 5" key="1">
    <citation type="submission" date="2019-06" db="EMBL/GenBank/DDBJ databases">
        <authorList>
            <person name="Jiang L."/>
        </authorList>
    </citation>
    <scope>NUCLEOTIDE SEQUENCE [LARGE SCALE GENOMIC DNA]</scope>
    <source>
        <strain evidence="4 5">YIM 48858</strain>
    </source>
</reference>
<dbReference type="Gene3D" id="3.40.30.10">
    <property type="entry name" value="Glutaredoxin"/>
    <property type="match status" value="1"/>
</dbReference>
<feature type="compositionally biased region" description="Pro residues" evidence="1">
    <location>
        <begin position="222"/>
        <end position="231"/>
    </location>
</feature>
<dbReference type="SUPFAM" id="SSF47616">
    <property type="entry name" value="GST C-terminal domain-like"/>
    <property type="match status" value="1"/>
</dbReference>
<dbReference type="AlphaFoldDB" id="A0A5C4NB56"/>
<dbReference type="GO" id="GO:0016740">
    <property type="term" value="F:transferase activity"/>
    <property type="evidence" value="ECO:0007669"/>
    <property type="project" value="UniProtKB-KW"/>
</dbReference>
<dbReference type="InterPro" id="IPR040079">
    <property type="entry name" value="Glutathione_S-Trfase"/>
</dbReference>
<feature type="domain" description="GST C-terminal" evidence="3">
    <location>
        <begin position="87"/>
        <end position="217"/>
    </location>
</feature>
<organism evidence="4 5">
    <name type="scientific">Rubellimicrobium roseum</name>
    <dbReference type="NCBI Taxonomy" id="687525"/>
    <lineage>
        <taxon>Bacteria</taxon>
        <taxon>Pseudomonadati</taxon>
        <taxon>Pseudomonadota</taxon>
        <taxon>Alphaproteobacteria</taxon>
        <taxon>Rhodobacterales</taxon>
        <taxon>Roseobacteraceae</taxon>
        <taxon>Rubellimicrobium</taxon>
    </lineage>
</organism>
<feature type="domain" description="GST N-terminal" evidence="2">
    <location>
        <begin position="1"/>
        <end position="82"/>
    </location>
</feature>
<evidence type="ECO:0000259" key="3">
    <source>
        <dbReference type="PROSITE" id="PS50405"/>
    </source>
</evidence>
<gene>
    <name evidence="4" type="ORF">FHG71_12775</name>
</gene>
<accession>A0A5C4NB56</accession>